<keyword evidence="2" id="KW-1185">Reference proteome</keyword>
<dbReference type="AlphaFoldDB" id="A0A7K0FRB7"/>
<dbReference type="RefSeq" id="WP_154288610.1">
    <property type="nucleotide sequence ID" value="NZ_WKJI01000005.1"/>
</dbReference>
<accession>A0A7K0FRB7</accession>
<protein>
    <submittedName>
        <fullName evidence="1">Uncharacterized protein</fullName>
    </submittedName>
</protein>
<evidence type="ECO:0000313" key="1">
    <source>
        <dbReference type="EMBL" id="MRX48534.1"/>
    </source>
</evidence>
<proteinExistence type="predicted"/>
<dbReference type="Proteomes" id="UP000462931">
    <property type="component" value="Unassembled WGS sequence"/>
</dbReference>
<reference evidence="1 2" key="1">
    <citation type="submission" date="2019-11" db="EMBL/GenBank/DDBJ databases">
        <authorList>
            <person name="Cheng Q."/>
            <person name="Yang Z."/>
        </authorList>
    </citation>
    <scope>NUCLEOTIDE SEQUENCE [LARGE SCALE GENOMIC DNA]</scope>
    <source>
        <strain evidence="1 2">HX-22-1</strain>
    </source>
</reference>
<gene>
    <name evidence="1" type="ORF">GJJ64_15175</name>
</gene>
<comment type="caution">
    <text evidence="1">The sequence shown here is derived from an EMBL/GenBank/DDBJ whole genome shotgun (WGS) entry which is preliminary data.</text>
</comment>
<dbReference type="EMBL" id="WKJI01000005">
    <property type="protein sequence ID" value="MRX48534.1"/>
    <property type="molecule type" value="Genomic_DNA"/>
</dbReference>
<evidence type="ECO:0000313" key="2">
    <source>
        <dbReference type="Proteomes" id="UP000462931"/>
    </source>
</evidence>
<sequence>MSIVILNYTLVGSDSKSQGNGNFHECNIITDFFEQVAKDFFGYKGLDHKNHTSDADNNRNFSLIEVNEIPEYLLTQSLTFSSYQIIISKVILYKELYKEHFFPELTPPPPKFS</sequence>
<name>A0A7K0FRB7_9SPHI</name>
<organism evidence="1 2">
    <name type="scientific">Pedobacter puniceum</name>
    <dbReference type="NCBI Taxonomy" id="2666136"/>
    <lineage>
        <taxon>Bacteria</taxon>
        <taxon>Pseudomonadati</taxon>
        <taxon>Bacteroidota</taxon>
        <taxon>Sphingobacteriia</taxon>
        <taxon>Sphingobacteriales</taxon>
        <taxon>Sphingobacteriaceae</taxon>
        <taxon>Pedobacter</taxon>
    </lineage>
</organism>